<protein>
    <submittedName>
        <fullName evidence="7">Branched-chain amino acid transport system ATP-binding protein</fullName>
    </submittedName>
</protein>
<dbReference type="Pfam" id="PF00005">
    <property type="entry name" value="ABC_tran"/>
    <property type="match status" value="1"/>
</dbReference>
<comment type="caution">
    <text evidence="7">The sequence shown here is derived from an EMBL/GenBank/DDBJ whole genome shotgun (WGS) entry which is preliminary data.</text>
</comment>
<dbReference type="CDD" id="cd03224">
    <property type="entry name" value="ABC_TM1139_LivF_branched"/>
    <property type="match status" value="1"/>
</dbReference>
<evidence type="ECO:0000256" key="5">
    <source>
        <dbReference type="ARBA" id="ARBA00022970"/>
    </source>
</evidence>
<keyword evidence="4 7" id="KW-0067">ATP-binding</keyword>
<evidence type="ECO:0000256" key="1">
    <source>
        <dbReference type="ARBA" id="ARBA00005417"/>
    </source>
</evidence>
<organism evidence="7 8">
    <name type="scientific">Amycolatopsis thermophila</name>
    <dbReference type="NCBI Taxonomy" id="206084"/>
    <lineage>
        <taxon>Bacteria</taxon>
        <taxon>Bacillati</taxon>
        <taxon>Actinomycetota</taxon>
        <taxon>Actinomycetes</taxon>
        <taxon>Pseudonocardiales</taxon>
        <taxon>Pseudonocardiaceae</taxon>
        <taxon>Amycolatopsis</taxon>
    </lineage>
</organism>
<dbReference type="InterPro" id="IPR017871">
    <property type="entry name" value="ABC_transporter-like_CS"/>
</dbReference>
<evidence type="ECO:0000313" key="7">
    <source>
        <dbReference type="EMBL" id="MDQ0381086.1"/>
    </source>
</evidence>
<dbReference type="EMBL" id="JAUSUT010000001">
    <property type="protein sequence ID" value="MDQ0381086.1"/>
    <property type="molecule type" value="Genomic_DNA"/>
</dbReference>
<keyword evidence="5" id="KW-0029">Amino-acid transport</keyword>
<dbReference type="RefSeq" id="WP_306995474.1">
    <property type="nucleotide sequence ID" value="NZ_JAUSUT010000001.1"/>
</dbReference>
<evidence type="ECO:0000256" key="3">
    <source>
        <dbReference type="ARBA" id="ARBA00022741"/>
    </source>
</evidence>
<keyword evidence="2" id="KW-0813">Transport</keyword>
<gene>
    <name evidence="7" type="ORF">FB470_005080</name>
</gene>
<dbReference type="InterPro" id="IPR003593">
    <property type="entry name" value="AAA+_ATPase"/>
</dbReference>
<dbReference type="PROSITE" id="PS50893">
    <property type="entry name" value="ABC_TRANSPORTER_2"/>
    <property type="match status" value="1"/>
</dbReference>
<keyword evidence="8" id="KW-1185">Reference proteome</keyword>
<dbReference type="PROSITE" id="PS00211">
    <property type="entry name" value="ABC_TRANSPORTER_1"/>
    <property type="match status" value="1"/>
</dbReference>
<dbReference type="InterPro" id="IPR003439">
    <property type="entry name" value="ABC_transporter-like_ATP-bd"/>
</dbReference>
<dbReference type="PANTHER" id="PTHR43820:SF4">
    <property type="entry name" value="HIGH-AFFINITY BRANCHED-CHAIN AMINO ACID TRANSPORT ATP-BINDING PROTEIN LIVF"/>
    <property type="match status" value="1"/>
</dbReference>
<sequence>MTAQAAEAGGTIRTHGQDSLLELRGVRAFYGAVECLHGVDLTVADGEVVVVLGANGAGKTTLLRSICRLVRTEGTLRFAGEAISGRSTYDVVRRGVSMVPQGRGTLADLSVEDNLRAGGYVRRDKQVKADIAYWYDVFPRLARRRSTSAGSLSGGEQQMLAIARALMSKPRLLLLDEPSLGLAPIVVRQLFDVLARVCAERAVAMVIVEQNAALALDMAQRGYVLEAGAVALAGPAGRLHDDESVRRAYLGY</sequence>
<dbReference type="Proteomes" id="UP001229651">
    <property type="component" value="Unassembled WGS sequence"/>
</dbReference>
<dbReference type="SUPFAM" id="SSF52540">
    <property type="entry name" value="P-loop containing nucleoside triphosphate hydrolases"/>
    <property type="match status" value="1"/>
</dbReference>
<keyword evidence="3" id="KW-0547">Nucleotide-binding</keyword>
<dbReference type="PANTHER" id="PTHR43820">
    <property type="entry name" value="HIGH-AFFINITY BRANCHED-CHAIN AMINO ACID TRANSPORT ATP-BINDING PROTEIN LIVF"/>
    <property type="match status" value="1"/>
</dbReference>
<dbReference type="GO" id="GO:0005524">
    <property type="term" value="F:ATP binding"/>
    <property type="evidence" value="ECO:0007669"/>
    <property type="project" value="UniProtKB-KW"/>
</dbReference>
<proteinExistence type="inferred from homology"/>
<accession>A0ABU0F0Q4</accession>
<feature type="domain" description="ABC transporter" evidence="6">
    <location>
        <begin position="21"/>
        <end position="252"/>
    </location>
</feature>
<reference evidence="7 8" key="1">
    <citation type="submission" date="2023-07" db="EMBL/GenBank/DDBJ databases">
        <title>Sequencing the genomes of 1000 actinobacteria strains.</title>
        <authorList>
            <person name="Klenk H.-P."/>
        </authorList>
    </citation>
    <scope>NUCLEOTIDE SEQUENCE [LARGE SCALE GENOMIC DNA]</scope>
    <source>
        <strain evidence="7 8">DSM 45805</strain>
    </source>
</reference>
<dbReference type="Gene3D" id="3.40.50.300">
    <property type="entry name" value="P-loop containing nucleotide triphosphate hydrolases"/>
    <property type="match status" value="1"/>
</dbReference>
<dbReference type="InterPro" id="IPR052156">
    <property type="entry name" value="BCAA_Transport_ATP-bd_LivF"/>
</dbReference>
<dbReference type="SMART" id="SM00382">
    <property type="entry name" value="AAA"/>
    <property type="match status" value="1"/>
</dbReference>
<evidence type="ECO:0000256" key="2">
    <source>
        <dbReference type="ARBA" id="ARBA00022448"/>
    </source>
</evidence>
<evidence type="ECO:0000259" key="6">
    <source>
        <dbReference type="PROSITE" id="PS50893"/>
    </source>
</evidence>
<dbReference type="InterPro" id="IPR027417">
    <property type="entry name" value="P-loop_NTPase"/>
</dbReference>
<evidence type="ECO:0000256" key="4">
    <source>
        <dbReference type="ARBA" id="ARBA00022840"/>
    </source>
</evidence>
<evidence type="ECO:0000313" key="8">
    <source>
        <dbReference type="Proteomes" id="UP001229651"/>
    </source>
</evidence>
<name>A0ABU0F0Q4_9PSEU</name>
<comment type="similarity">
    <text evidence="1">Belongs to the ABC transporter superfamily.</text>
</comment>